<evidence type="ECO:0008006" key="3">
    <source>
        <dbReference type="Google" id="ProtNLM"/>
    </source>
</evidence>
<evidence type="ECO:0000313" key="1">
    <source>
        <dbReference type="EMBL" id="PZR34884.1"/>
    </source>
</evidence>
<dbReference type="Proteomes" id="UP000249393">
    <property type="component" value="Unassembled WGS sequence"/>
</dbReference>
<dbReference type="EMBL" id="QFQZ01000021">
    <property type="protein sequence ID" value="PZR34884.1"/>
    <property type="molecule type" value="Genomic_DNA"/>
</dbReference>
<proteinExistence type="predicted"/>
<reference evidence="1 2" key="1">
    <citation type="submission" date="2017-08" db="EMBL/GenBank/DDBJ databases">
        <title>Infants hospitalized years apart are colonized by the same room-sourced microbial strains.</title>
        <authorList>
            <person name="Brooks B."/>
            <person name="Olm M.R."/>
            <person name="Firek B.A."/>
            <person name="Baker R."/>
            <person name="Thomas B.C."/>
            <person name="Morowitz M.J."/>
            <person name="Banfield J.F."/>
        </authorList>
    </citation>
    <scope>NUCLEOTIDE SEQUENCE [LARGE SCALE GENOMIC DNA]</scope>
    <source>
        <strain evidence="1">S2_003_000_R2_4</strain>
    </source>
</reference>
<sequence length="81" mass="8563">MGLTVDGDVVVIEGYCRVEDAEPLVAILQRGKVTVDLTICEGLHAAVAQAILAFDCQIVGNPTDQFLSKLLKPALSRGAKP</sequence>
<accession>A0A2W5X2Q4</accession>
<dbReference type="RefSeq" id="WP_304276680.1">
    <property type="nucleotide sequence ID" value="NZ_QFQZ01000021.1"/>
</dbReference>
<gene>
    <name evidence="1" type="ORF">DI526_08840</name>
</gene>
<organism evidence="1 2">
    <name type="scientific">Caulobacter segnis</name>
    <dbReference type="NCBI Taxonomy" id="88688"/>
    <lineage>
        <taxon>Bacteria</taxon>
        <taxon>Pseudomonadati</taxon>
        <taxon>Pseudomonadota</taxon>
        <taxon>Alphaproteobacteria</taxon>
        <taxon>Caulobacterales</taxon>
        <taxon>Caulobacteraceae</taxon>
        <taxon>Caulobacter</taxon>
    </lineage>
</organism>
<comment type="caution">
    <text evidence="1">The sequence shown here is derived from an EMBL/GenBank/DDBJ whole genome shotgun (WGS) entry which is preliminary data.</text>
</comment>
<name>A0A2W5X2Q4_9CAUL</name>
<dbReference type="AlphaFoldDB" id="A0A2W5X2Q4"/>
<evidence type="ECO:0000313" key="2">
    <source>
        <dbReference type="Proteomes" id="UP000249393"/>
    </source>
</evidence>
<protein>
    <recommendedName>
        <fullName evidence="3">STAS domain-containing protein</fullName>
    </recommendedName>
</protein>